<dbReference type="Proteomes" id="UP001234202">
    <property type="component" value="Unassembled WGS sequence"/>
</dbReference>
<organism evidence="1 2">
    <name type="scientific">Naganishia onofrii</name>
    <dbReference type="NCBI Taxonomy" id="1851511"/>
    <lineage>
        <taxon>Eukaryota</taxon>
        <taxon>Fungi</taxon>
        <taxon>Dikarya</taxon>
        <taxon>Basidiomycota</taxon>
        <taxon>Agaricomycotina</taxon>
        <taxon>Tremellomycetes</taxon>
        <taxon>Filobasidiales</taxon>
        <taxon>Filobasidiaceae</taxon>
        <taxon>Naganishia</taxon>
    </lineage>
</organism>
<proteinExistence type="predicted"/>
<evidence type="ECO:0000313" key="1">
    <source>
        <dbReference type="EMBL" id="KAJ9128006.1"/>
    </source>
</evidence>
<gene>
    <name evidence="1" type="ORF">QFC24_000293</name>
</gene>
<comment type="caution">
    <text evidence="1">The sequence shown here is derived from an EMBL/GenBank/DDBJ whole genome shotgun (WGS) entry which is preliminary data.</text>
</comment>
<protein>
    <submittedName>
        <fullName evidence="1">Uncharacterized protein</fullName>
    </submittedName>
</protein>
<dbReference type="EMBL" id="JASBWV010000001">
    <property type="protein sequence ID" value="KAJ9128006.1"/>
    <property type="molecule type" value="Genomic_DNA"/>
</dbReference>
<sequence length="558" mass="63690">MQLEFSSNGPNGGRGLRFNGRWPFQDSSGGEYDLHPGRTAHAFGQLSLEDADADWKQVLEEEGLLQRLYGTNDVGSISYEGVGRWKEVTMNDSLSKWGNKGAPKTEIVAHSPGWTIFRNLYLLNGTWYIVTENPSEYPLLRLMTSTGAEIWNDEESIRNREPTDKDMKFIFPSEAKRLFGSSASRVEGTTWMVNDPPQFLDHYYHFAAELLFGLWRTYSTLDTEIKSDGISRLPSPRRLVFSHSDGEKWRDYSKMNTFLCKTVFPSMSYEFQSEFQDRADAGRVFIYDRVLFADRAAALRGPQFAHTWRTAAEAMSLPGSPYWWSPVRRNLLEFVGVPDSTLHPSDLETPVITYVSRQDWGRRMLIKEDHEKLVKELNNLHDKYGYETLIKVDLPIGEHCVNGQVVARRTDKIVSANNRMSSSGLGSAEIAYKNPCLQKIMLGVHGNGLTHLLWMKPTPRATVIEFFFPQGFAHDYEFTSRALGVTHYGFWGSEYFTHPDTPKVAYPEGFQGNEIPIVEEVEETRLDEGKQDNRVVLDDEDDPVMDAIEEAELSNRKL</sequence>
<evidence type="ECO:0000313" key="2">
    <source>
        <dbReference type="Proteomes" id="UP001234202"/>
    </source>
</evidence>
<accession>A0ACC2XXS2</accession>
<name>A0ACC2XXS2_9TREE</name>
<reference evidence="1" key="1">
    <citation type="submission" date="2023-04" db="EMBL/GenBank/DDBJ databases">
        <title>Draft Genome sequencing of Naganishia species isolated from polar environments using Oxford Nanopore Technology.</title>
        <authorList>
            <person name="Leo P."/>
            <person name="Venkateswaran K."/>
        </authorList>
    </citation>
    <scope>NUCLEOTIDE SEQUENCE</scope>
    <source>
        <strain evidence="1">DBVPG 5303</strain>
    </source>
</reference>
<keyword evidence="2" id="KW-1185">Reference proteome</keyword>